<organism evidence="1 2">
    <name type="scientific">Hallella multisaccharivorax DSM 17128</name>
    <dbReference type="NCBI Taxonomy" id="688246"/>
    <lineage>
        <taxon>Bacteria</taxon>
        <taxon>Pseudomonadati</taxon>
        <taxon>Bacteroidota</taxon>
        <taxon>Bacteroidia</taxon>
        <taxon>Bacteroidales</taxon>
        <taxon>Prevotellaceae</taxon>
        <taxon>Hallella</taxon>
    </lineage>
</organism>
<protein>
    <submittedName>
        <fullName evidence="1">Uncharacterized protein</fullName>
    </submittedName>
</protein>
<dbReference type="HOGENOM" id="CLU_2701712_0_0_10"/>
<accession>F8N9X1</accession>
<evidence type="ECO:0000313" key="1">
    <source>
        <dbReference type="EMBL" id="EGN57788.1"/>
    </source>
</evidence>
<sequence length="73" mass="8224">MKITTNGYLTEMSVSEMVRVNGGETKKQKHEKWARTCMSCHLGGSVFQTLGHMRLRSSDNIIFDSDSVAIVFK</sequence>
<reference evidence="2" key="1">
    <citation type="journal article" date="2011" name="Stand. Genomic Sci.">
        <title>Non-contiguous finished genome sequence of the opportunistic oral pathogen Prevotella multisaccharivorax type strain (PPPA20).</title>
        <authorList>
            <person name="Pati A."/>
            <person name="Gronow S."/>
            <person name="Lu M."/>
            <person name="Lapidus A."/>
            <person name="Nolan M."/>
            <person name="Lucas S."/>
            <person name="Hammon N."/>
            <person name="Deshpande S."/>
            <person name="Cheng J.F."/>
            <person name="Tapia R."/>
            <person name="Han C."/>
            <person name="Goodwin L."/>
            <person name="Pitluck S."/>
            <person name="Liolios K."/>
            <person name="Pagani I."/>
            <person name="Mavromatis K."/>
            <person name="Mikhailova N."/>
            <person name="Huntemann M."/>
            <person name="Chen A."/>
            <person name="Palaniappan K."/>
            <person name="Land M."/>
            <person name="Hauser L."/>
            <person name="Detter J.C."/>
            <person name="Brambilla E.M."/>
            <person name="Rohde M."/>
            <person name="Goker M."/>
            <person name="Woyke T."/>
            <person name="Bristow J."/>
            <person name="Eisen J.A."/>
            <person name="Markowitz V."/>
            <person name="Hugenholtz P."/>
            <person name="Kyrpides N.C."/>
            <person name="Klenk H.P."/>
            <person name="Ivanova N."/>
        </authorList>
    </citation>
    <scope>NUCLEOTIDE SEQUENCE [LARGE SCALE GENOMIC DNA]</scope>
    <source>
        <strain evidence="2">DSM 17128</strain>
    </source>
</reference>
<gene>
    <name evidence="1" type="ORF">Premu_2414</name>
</gene>
<dbReference type="Proteomes" id="UP000002772">
    <property type="component" value="Unassembled WGS sequence"/>
</dbReference>
<name>F8N9X1_9BACT</name>
<proteinExistence type="predicted"/>
<evidence type="ECO:0000313" key="2">
    <source>
        <dbReference type="Proteomes" id="UP000002772"/>
    </source>
</evidence>
<keyword evidence="2" id="KW-1185">Reference proteome</keyword>
<dbReference type="AlphaFoldDB" id="F8N9X1"/>
<dbReference type="EMBL" id="GL945017">
    <property type="protein sequence ID" value="EGN57788.1"/>
    <property type="molecule type" value="Genomic_DNA"/>
</dbReference>